<dbReference type="AlphaFoldDB" id="A0A0S2KLH5"/>
<evidence type="ECO:0000313" key="2">
    <source>
        <dbReference type="Proteomes" id="UP000056252"/>
    </source>
</evidence>
<proteinExistence type="predicted"/>
<keyword evidence="2" id="KW-1185">Reference proteome</keyword>
<sequence length="95" mass="10357">MRIESGVTRLKQSDVTPFPVSIISSDTLPEYSSIAFHRNLYLIKVQSNANALALSSCTDNFLKECSQGTQPGPTQTEEMHVGISFPTLHGSKTSI</sequence>
<dbReference type="KEGG" id="peo:AS203_07200"/>
<dbReference type="Proteomes" id="UP000056252">
    <property type="component" value="Chromosome"/>
</dbReference>
<name>A0A0S2KLH5_9BACT</name>
<evidence type="ECO:0000313" key="1">
    <source>
        <dbReference type="EMBL" id="ALO48895.1"/>
    </source>
</evidence>
<dbReference type="STRING" id="76123.AS203_07200"/>
<protein>
    <submittedName>
        <fullName evidence="1">Uncharacterized protein</fullName>
    </submittedName>
</protein>
<dbReference type="EMBL" id="CP013195">
    <property type="protein sequence ID" value="ALO48895.1"/>
    <property type="molecule type" value="Genomic_DNA"/>
</dbReference>
<gene>
    <name evidence="1" type="ORF">AS203_07200</name>
</gene>
<organism evidence="1 2">
    <name type="scientific">Hoylesella enoeca</name>
    <dbReference type="NCBI Taxonomy" id="76123"/>
    <lineage>
        <taxon>Bacteria</taxon>
        <taxon>Pseudomonadati</taxon>
        <taxon>Bacteroidota</taxon>
        <taxon>Bacteroidia</taxon>
        <taxon>Bacteroidales</taxon>
        <taxon>Prevotellaceae</taxon>
        <taxon>Hoylesella</taxon>
    </lineage>
</organism>
<reference evidence="2" key="1">
    <citation type="submission" date="2015-11" db="EMBL/GenBank/DDBJ databases">
        <authorList>
            <person name="Holder M.E."/>
            <person name="Ajami N.J."/>
            <person name="Petrosino J.F."/>
        </authorList>
    </citation>
    <scope>NUCLEOTIDE SEQUENCE [LARGE SCALE GENOMIC DNA]</scope>
    <source>
        <strain evidence="2">F0113</strain>
    </source>
</reference>
<accession>A0A0S2KLH5</accession>